<proteinExistence type="predicted"/>
<protein>
    <submittedName>
        <fullName evidence="1">Uncharacterized protein</fullName>
    </submittedName>
</protein>
<keyword evidence="2" id="KW-1185">Reference proteome</keyword>
<comment type="caution">
    <text evidence="1">The sequence shown here is derived from an EMBL/GenBank/DDBJ whole genome shotgun (WGS) entry which is preliminary data.</text>
</comment>
<name>A0ABU8YWI0_9CYAN</name>
<dbReference type="RefSeq" id="WP_340518680.1">
    <property type="nucleotide sequence ID" value="NZ_JBBLXS010000702.1"/>
</dbReference>
<accession>A0ABU8YWI0</accession>
<dbReference type="EMBL" id="JBBLXS010000702">
    <property type="protein sequence ID" value="MEK0188660.1"/>
    <property type="molecule type" value="Genomic_DNA"/>
</dbReference>
<gene>
    <name evidence="1" type="ORF">WMG39_28010</name>
</gene>
<sequence length="114" mass="13627">MKLPDRITTYKYPIKSHVEIEAEFNSLVEEWRAQTRMLSLVTQKSMNPAYQRIIGMGQPIVPLIFRDLEQKPDHWFWALRAITGDNPVKPEQRGRMKEMAQAWIQWGREHGYEW</sequence>
<evidence type="ECO:0000313" key="1">
    <source>
        <dbReference type="EMBL" id="MEK0188660.1"/>
    </source>
</evidence>
<evidence type="ECO:0000313" key="2">
    <source>
        <dbReference type="Proteomes" id="UP001384579"/>
    </source>
</evidence>
<dbReference type="Proteomes" id="UP001384579">
    <property type="component" value="Unassembled WGS sequence"/>
</dbReference>
<reference evidence="1 2" key="1">
    <citation type="journal article" date="2020" name="Harmful Algae">
        <title>Molecular and morphological characterization of a novel dihydroanatoxin-a producing Microcoleus species (cyanobacteria) from the Russian River, California, USA.</title>
        <authorList>
            <person name="Conklin K.Y."/>
            <person name="Stancheva R."/>
            <person name="Otten T.G."/>
            <person name="Fadness R."/>
            <person name="Boyer G.L."/>
            <person name="Read B."/>
            <person name="Zhang X."/>
            <person name="Sheath R.G."/>
        </authorList>
    </citation>
    <scope>NUCLEOTIDE SEQUENCE [LARGE SCALE GENOMIC DNA]</scope>
    <source>
        <strain evidence="1 2">PTRS2</strain>
    </source>
</reference>
<organism evidence="1 2">
    <name type="scientific">Microcoleus anatoxicus PTRS2</name>
    <dbReference type="NCBI Taxonomy" id="2705321"/>
    <lineage>
        <taxon>Bacteria</taxon>
        <taxon>Bacillati</taxon>
        <taxon>Cyanobacteriota</taxon>
        <taxon>Cyanophyceae</taxon>
        <taxon>Oscillatoriophycideae</taxon>
        <taxon>Oscillatoriales</taxon>
        <taxon>Microcoleaceae</taxon>
        <taxon>Microcoleus</taxon>
        <taxon>Microcoleus anatoxicus</taxon>
    </lineage>
</organism>